<keyword evidence="8" id="KW-1185">Reference proteome</keyword>
<proteinExistence type="predicted"/>
<reference evidence="7 8" key="1">
    <citation type="submission" date="2021-04" db="EMBL/GenBank/DDBJ databases">
        <authorList>
            <person name="Pira H."/>
            <person name="Risdian C."/>
            <person name="Wink J."/>
        </authorList>
    </citation>
    <scope>NUCLEOTIDE SEQUENCE [LARGE SCALE GENOMIC DNA]</scope>
    <source>
        <strain evidence="7 8">WH131</strain>
    </source>
</reference>
<feature type="domain" description="RNA polymerase sigma-70 region 2" evidence="5">
    <location>
        <begin position="33"/>
        <end position="89"/>
    </location>
</feature>
<dbReference type="Pfam" id="PF04542">
    <property type="entry name" value="Sigma70_r2"/>
    <property type="match status" value="1"/>
</dbReference>
<evidence type="ECO:0000259" key="5">
    <source>
        <dbReference type="Pfam" id="PF04542"/>
    </source>
</evidence>
<evidence type="ECO:0000256" key="1">
    <source>
        <dbReference type="ARBA" id="ARBA00023015"/>
    </source>
</evidence>
<dbReference type="InterPro" id="IPR039425">
    <property type="entry name" value="RNA_pol_sigma-70-like"/>
</dbReference>
<accession>A0ABS6SLS6</accession>
<dbReference type="EMBL" id="JAGSPB010000002">
    <property type="protein sequence ID" value="MBV7266014.1"/>
    <property type="molecule type" value="Genomic_DNA"/>
</dbReference>
<dbReference type="InterPro" id="IPR007627">
    <property type="entry name" value="RNA_pol_sigma70_r2"/>
</dbReference>
<evidence type="ECO:0000313" key="8">
    <source>
        <dbReference type="Proteomes" id="UP000699975"/>
    </source>
</evidence>
<protein>
    <submittedName>
        <fullName evidence="7">Sigma-70 family RNA polymerase sigma factor</fullName>
    </submittedName>
</protein>
<keyword evidence="1" id="KW-0805">Transcription regulation</keyword>
<keyword evidence="4" id="KW-0804">Transcription</keyword>
<gene>
    <name evidence="7" type="ORF">KCG45_07460</name>
</gene>
<dbReference type="RefSeq" id="WP_218316636.1">
    <property type="nucleotide sequence ID" value="NZ_JAGSPB010000002.1"/>
</dbReference>
<dbReference type="InterPro" id="IPR014284">
    <property type="entry name" value="RNA_pol_sigma-70_dom"/>
</dbReference>
<name>A0ABS6SLS6_9SPHN</name>
<sequence>MVADEPTFARLMAATQNGDKAAGNVLLSEAGVWLERYFRRRVPPHQIDDLVQEVLIAFYTKRGTWDPARPFLPWLAAIARYRWVDHLRKVYKHDSQELMDDDAAQDSEEEVVLARVSLDRLFGQLPEKQAEVIEMVKIGGLSIREAAEKTGQSESLVKVNIHRGLKKMATLVEKAE</sequence>
<evidence type="ECO:0000259" key="6">
    <source>
        <dbReference type="Pfam" id="PF08281"/>
    </source>
</evidence>
<dbReference type="NCBIfam" id="TIGR02937">
    <property type="entry name" value="sigma70-ECF"/>
    <property type="match status" value="1"/>
</dbReference>
<organism evidence="7 8">
    <name type="scientific">Erythrobacter ani</name>
    <dbReference type="NCBI Taxonomy" id="2827235"/>
    <lineage>
        <taxon>Bacteria</taxon>
        <taxon>Pseudomonadati</taxon>
        <taxon>Pseudomonadota</taxon>
        <taxon>Alphaproteobacteria</taxon>
        <taxon>Sphingomonadales</taxon>
        <taxon>Erythrobacteraceae</taxon>
        <taxon>Erythrobacter/Porphyrobacter group</taxon>
        <taxon>Erythrobacter</taxon>
    </lineage>
</organism>
<evidence type="ECO:0000256" key="4">
    <source>
        <dbReference type="ARBA" id="ARBA00023163"/>
    </source>
</evidence>
<dbReference type="Pfam" id="PF08281">
    <property type="entry name" value="Sigma70_r4_2"/>
    <property type="match status" value="1"/>
</dbReference>
<feature type="domain" description="RNA polymerase sigma factor 70 region 4 type 2" evidence="6">
    <location>
        <begin position="116"/>
        <end position="168"/>
    </location>
</feature>
<evidence type="ECO:0000256" key="3">
    <source>
        <dbReference type="ARBA" id="ARBA00023125"/>
    </source>
</evidence>
<dbReference type="PANTHER" id="PTHR43133">
    <property type="entry name" value="RNA POLYMERASE ECF-TYPE SIGMA FACTO"/>
    <property type="match status" value="1"/>
</dbReference>
<dbReference type="InterPro" id="IPR013249">
    <property type="entry name" value="RNA_pol_sigma70_r4_t2"/>
</dbReference>
<evidence type="ECO:0000313" key="7">
    <source>
        <dbReference type="EMBL" id="MBV7266014.1"/>
    </source>
</evidence>
<comment type="caution">
    <text evidence="7">The sequence shown here is derived from an EMBL/GenBank/DDBJ whole genome shotgun (WGS) entry which is preliminary data.</text>
</comment>
<keyword evidence="2" id="KW-0731">Sigma factor</keyword>
<evidence type="ECO:0000256" key="2">
    <source>
        <dbReference type="ARBA" id="ARBA00023082"/>
    </source>
</evidence>
<dbReference type="Proteomes" id="UP000699975">
    <property type="component" value="Unassembled WGS sequence"/>
</dbReference>
<keyword evidence="3" id="KW-0238">DNA-binding</keyword>
<dbReference type="CDD" id="cd06171">
    <property type="entry name" value="Sigma70_r4"/>
    <property type="match status" value="1"/>
</dbReference>
<dbReference type="PANTHER" id="PTHR43133:SF58">
    <property type="entry name" value="ECF RNA POLYMERASE SIGMA FACTOR SIGD"/>
    <property type="match status" value="1"/>
</dbReference>